<keyword evidence="6" id="KW-1185">Reference proteome</keyword>
<dbReference type="InterPro" id="IPR050204">
    <property type="entry name" value="AraC_XylS_family_regulators"/>
</dbReference>
<dbReference type="InterPro" id="IPR009057">
    <property type="entry name" value="Homeodomain-like_sf"/>
</dbReference>
<dbReference type="RefSeq" id="WP_116180492.1">
    <property type="nucleotide sequence ID" value="NZ_CP144375.1"/>
</dbReference>
<name>A0A3E0GZU9_9PSEU</name>
<reference evidence="5 6" key="1">
    <citation type="submission" date="2018-08" db="EMBL/GenBank/DDBJ databases">
        <title>Genomic Encyclopedia of Archaeal and Bacterial Type Strains, Phase II (KMG-II): from individual species to whole genera.</title>
        <authorList>
            <person name="Goeker M."/>
        </authorList>
    </citation>
    <scope>NUCLEOTIDE SEQUENCE [LARGE SCALE GENOMIC DNA]</scope>
    <source>
        <strain evidence="5 6">DSM 45791</strain>
    </source>
</reference>
<dbReference type="GO" id="GO:0043565">
    <property type="term" value="F:sequence-specific DNA binding"/>
    <property type="evidence" value="ECO:0007669"/>
    <property type="project" value="InterPro"/>
</dbReference>
<keyword evidence="2" id="KW-0238">DNA-binding</keyword>
<dbReference type="OrthoDB" id="2060755at2"/>
<dbReference type="Proteomes" id="UP000256269">
    <property type="component" value="Unassembled WGS sequence"/>
</dbReference>
<dbReference type="PANTHER" id="PTHR46796">
    <property type="entry name" value="HTH-TYPE TRANSCRIPTIONAL ACTIVATOR RHAS-RELATED"/>
    <property type="match status" value="1"/>
</dbReference>
<gene>
    <name evidence="5" type="ORF">BCF44_120157</name>
</gene>
<dbReference type="SMART" id="SM00342">
    <property type="entry name" value="HTH_ARAC"/>
    <property type="match status" value="1"/>
</dbReference>
<dbReference type="PROSITE" id="PS01124">
    <property type="entry name" value="HTH_ARAC_FAMILY_2"/>
    <property type="match status" value="1"/>
</dbReference>
<evidence type="ECO:0000313" key="5">
    <source>
        <dbReference type="EMBL" id="REH33085.1"/>
    </source>
</evidence>
<dbReference type="Pfam" id="PF12833">
    <property type="entry name" value="HTH_18"/>
    <property type="match status" value="1"/>
</dbReference>
<dbReference type="SUPFAM" id="SSF46689">
    <property type="entry name" value="Homeodomain-like"/>
    <property type="match status" value="2"/>
</dbReference>
<evidence type="ECO:0000256" key="3">
    <source>
        <dbReference type="ARBA" id="ARBA00023163"/>
    </source>
</evidence>
<dbReference type="InterPro" id="IPR018060">
    <property type="entry name" value="HTH_AraC"/>
</dbReference>
<dbReference type="EMBL" id="QUNO01000020">
    <property type="protein sequence ID" value="REH33085.1"/>
    <property type="molecule type" value="Genomic_DNA"/>
</dbReference>
<evidence type="ECO:0000256" key="1">
    <source>
        <dbReference type="ARBA" id="ARBA00023015"/>
    </source>
</evidence>
<accession>A0A3E0GZU9</accession>
<feature type="domain" description="HTH araC/xylS-type" evidence="4">
    <location>
        <begin position="219"/>
        <end position="317"/>
    </location>
</feature>
<protein>
    <submittedName>
        <fullName evidence="5">AraC family transcriptional regulator</fullName>
    </submittedName>
</protein>
<sequence>MTATAPQPGDALVPVGCGSMSHSEALAGVLTADRALPSRRIAGSDGYGWRSMLARTYHDPSVADEFETAPSAALLVVVVTNGAYTIEAKSGPRWHSAAYQPGSTGVTAPLRTSSLRWRAKSAEPLHSVHMYLYPDLVDEISHELGGMGMLRPHELPDSLAVDDGFITATGYVIAKAIEHRASPLYADSLAHSLTAHLLCTVQGRRPEEPRVMLGRTALHSLLGYLREHLHEDVTLDDLAGQANMSKYHLLRTFKRSTGTTPHRYLVRLRMRKAASLLRNSSQTVQQVMLACGYQSAAQFSAAFRREYGCAPGQYRRVIG</sequence>
<evidence type="ECO:0000259" key="4">
    <source>
        <dbReference type="PROSITE" id="PS01124"/>
    </source>
</evidence>
<organism evidence="5 6">
    <name type="scientific">Kutzneria buriramensis</name>
    <dbReference type="NCBI Taxonomy" id="1045776"/>
    <lineage>
        <taxon>Bacteria</taxon>
        <taxon>Bacillati</taxon>
        <taxon>Actinomycetota</taxon>
        <taxon>Actinomycetes</taxon>
        <taxon>Pseudonocardiales</taxon>
        <taxon>Pseudonocardiaceae</taxon>
        <taxon>Kutzneria</taxon>
    </lineage>
</organism>
<dbReference type="GO" id="GO:0003700">
    <property type="term" value="F:DNA-binding transcription factor activity"/>
    <property type="evidence" value="ECO:0007669"/>
    <property type="project" value="InterPro"/>
</dbReference>
<dbReference type="InterPro" id="IPR020449">
    <property type="entry name" value="Tscrpt_reg_AraC-type_HTH"/>
</dbReference>
<dbReference type="PRINTS" id="PR00032">
    <property type="entry name" value="HTHARAC"/>
</dbReference>
<keyword evidence="1" id="KW-0805">Transcription regulation</keyword>
<dbReference type="AlphaFoldDB" id="A0A3E0GZU9"/>
<proteinExistence type="predicted"/>
<dbReference type="Gene3D" id="1.10.10.60">
    <property type="entry name" value="Homeodomain-like"/>
    <property type="match status" value="2"/>
</dbReference>
<keyword evidence="3" id="KW-0804">Transcription</keyword>
<evidence type="ECO:0000256" key="2">
    <source>
        <dbReference type="ARBA" id="ARBA00023125"/>
    </source>
</evidence>
<evidence type="ECO:0000313" key="6">
    <source>
        <dbReference type="Proteomes" id="UP000256269"/>
    </source>
</evidence>
<dbReference type="PANTHER" id="PTHR46796:SF6">
    <property type="entry name" value="ARAC SUBFAMILY"/>
    <property type="match status" value="1"/>
</dbReference>
<comment type="caution">
    <text evidence="5">The sequence shown here is derived from an EMBL/GenBank/DDBJ whole genome shotgun (WGS) entry which is preliminary data.</text>
</comment>